<gene>
    <name evidence="11" type="ORF">N7492_008802</name>
</gene>
<dbReference type="GO" id="GO:0005802">
    <property type="term" value="C:trans-Golgi network"/>
    <property type="evidence" value="ECO:0007669"/>
    <property type="project" value="TreeGrafter"/>
</dbReference>
<evidence type="ECO:0000256" key="5">
    <source>
        <dbReference type="ARBA" id="ARBA00022927"/>
    </source>
</evidence>
<feature type="region of interest" description="Disordered" evidence="9">
    <location>
        <begin position="160"/>
        <end position="203"/>
    </location>
</feature>
<feature type="transmembrane region" description="Helical" evidence="10">
    <location>
        <begin position="67"/>
        <end position="88"/>
    </location>
</feature>
<evidence type="ECO:0000256" key="2">
    <source>
        <dbReference type="ARBA" id="ARBA00008160"/>
    </source>
</evidence>
<keyword evidence="6 10" id="KW-1133">Transmembrane helix</keyword>
<keyword evidence="7" id="KW-0333">Golgi apparatus</keyword>
<reference evidence="11" key="1">
    <citation type="submission" date="2022-11" db="EMBL/GenBank/DDBJ databases">
        <authorList>
            <person name="Petersen C."/>
        </authorList>
    </citation>
    <scope>NUCLEOTIDE SEQUENCE</scope>
    <source>
        <strain evidence="11">IBT 21917</strain>
    </source>
</reference>
<evidence type="ECO:0008006" key="13">
    <source>
        <dbReference type="Google" id="ProtNLM"/>
    </source>
</evidence>
<keyword evidence="8 10" id="KW-0472">Membrane</keyword>
<dbReference type="GO" id="GO:0043001">
    <property type="term" value="P:Golgi to plasma membrane protein transport"/>
    <property type="evidence" value="ECO:0007669"/>
    <property type="project" value="TreeGrafter"/>
</dbReference>
<evidence type="ECO:0000313" key="11">
    <source>
        <dbReference type="EMBL" id="KAJ5155999.1"/>
    </source>
</evidence>
<evidence type="ECO:0000313" key="12">
    <source>
        <dbReference type="Proteomes" id="UP001146351"/>
    </source>
</evidence>
<dbReference type="InterPro" id="IPR019185">
    <property type="entry name" value="Integral_membrane_SYS1-rel"/>
</dbReference>
<feature type="transmembrane region" description="Helical" evidence="10">
    <location>
        <begin position="20"/>
        <end position="47"/>
    </location>
</feature>
<accession>A0A9W9LH51</accession>
<comment type="similarity">
    <text evidence="2">Belongs to the SYS1 family.</text>
</comment>
<comment type="caution">
    <text evidence="11">The sequence shown here is derived from an EMBL/GenBank/DDBJ whole genome shotgun (WGS) entry which is preliminary data.</text>
</comment>
<evidence type="ECO:0000256" key="1">
    <source>
        <dbReference type="ARBA" id="ARBA00004653"/>
    </source>
</evidence>
<dbReference type="PANTHER" id="PTHR12952:SF0">
    <property type="entry name" value="PROTEIN SYS1 HOMOLOG"/>
    <property type="match status" value="1"/>
</dbReference>
<evidence type="ECO:0000256" key="3">
    <source>
        <dbReference type="ARBA" id="ARBA00022448"/>
    </source>
</evidence>
<dbReference type="EMBL" id="JAPQKO010000006">
    <property type="protein sequence ID" value="KAJ5155999.1"/>
    <property type="molecule type" value="Genomic_DNA"/>
</dbReference>
<evidence type="ECO:0000256" key="4">
    <source>
        <dbReference type="ARBA" id="ARBA00022692"/>
    </source>
</evidence>
<dbReference type="GO" id="GO:0000139">
    <property type="term" value="C:Golgi membrane"/>
    <property type="evidence" value="ECO:0007669"/>
    <property type="project" value="UniProtKB-SubCell"/>
</dbReference>
<name>A0A9W9LH51_9EURO</name>
<dbReference type="Proteomes" id="UP001146351">
    <property type="component" value="Unassembled WGS sequence"/>
</dbReference>
<dbReference type="OrthoDB" id="542931at2759"/>
<evidence type="ECO:0000256" key="8">
    <source>
        <dbReference type="ARBA" id="ARBA00023136"/>
    </source>
</evidence>
<dbReference type="GO" id="GO:0006895">
    <property type="term" value="P:Golgi to endosome transport"/>
    <property type="evidence" value="ECO:0007669"/>
    <property type="project" value="TreeGrafter"/>
</dbReference>
<dbReference type="GO" id="GO:0005829">
    <property type="term" value="C:cytosol"/>
    <property type="evidence" value="ECO:0007669"/>
    <property type="project" value="GOC"/>
</dbReference>
<organism evidence="11 12">
    <name type="scientific">Penicillium capsulatum</name>
    <dbReference type="NCBI Taxonomy" id="69766"/>
    <lineage>
        <taxon>Eukaryota</taxon>
        <taxon>Fungi</taxon>
        <taxon>Dikarya</taxon>
        <taxon>Ascomycota</taxon>
        <taxon>Pezizomycotina</taxon>
        <taxon>Eurotiomycetes</taxon>
        <taxon>Eurotiomycetidae</taxon>
        <taxon>Eurotiales</taxon>
        <taxon>Aspergillaceae</taxon>
        <taxon>Penicillium</taxon>
    </lineage>
</organism>
<keyword evidence="3" id="KW-0813">Transport</keyword>
<sequence length="203" mass="22438">MAGRRRPPAGSRNELPPLKIIRKILLLQVAYYVCATALILFTTLVYGAPFSIDLIFGWDSIRGDTTIGWMLGLVWMLNCVISVIFLLLFVSRSKLVPDFALTLHFLHLVATTLYSHSLPSNLLWWGLEFSSAAMMTFLGMWACQHRELQPIAFGGLGGGGQTGSSQQNVDDGQPESSSGRGRGRDRSAQNEYEMNDLKGDRAV</sequence>
<dbReference type="Pfam" id="PF09801">
    <property type="entry name" value="SYS1"/>
    <property type="match status" value="1"/>
</dbReference>
<dbReference type="AlphaFoldDB" id="A0A9W9LH51"/>
<keyword evidence="12" id="KW-1185">Reference proteome</keyword>
<keyword evidence="4 10" id="KW-0812">Transmembrane</keyword>
<proteinExistence type="inferred from homology"/>
<comment type="subcellular location">
    <subcellularLocation>
        <location evidence="1">Golgi apparatus membrane</location>
        <topology evidence="1">Multi-pass membrane protein</topology>
    </subcellularLocation>
</comment>
<reference evidence="11" key="2">
    <citation type="journal article" date="2023" name="IMA Fungus">
        <title>Comparative genomic study of the Penicillium genus elucidates a diverse pangenome and 15 lateral gene transfer events.</title>
        <authorList>
            <person name="Petersen C."/>
            <person name="Sorensen T."/>
            <person name="Nielsen M.R."/>
            <person name="Sondergaard T.E."/>
            <person name="Sorensen J.L."/>
            <person name="Fitzpatrick D.A."/>
            <person name="Frisvad J.C."/>
            <person name="Nielsen K.L."/>
        </authorList>
    </citation>
    <scope>NUCLEOTIDE SEQUENCE</scope>
    <source>
        <strain evidence="11">IBT 21917</strain>
    </source>
</reference>
<protein>
    <recommendedName>
        <fullName evidence="13">Integral membrane protein</fullName>
    </recommendedName>
</protein>
<evidence type="ECO:0000256" key="7">
    <source>
        <dbReference type="ARBA" id="ARBA00023034"/>
    </source>
</evidence>
<keyword evidence="5" id="KW-0653">Protein transport</keyword>
<evidence type="ECO:0000256" key="6">
    <source>
        <dbReference type="ARBA" id="ARBA00022989"/>
    </source>
</evidence>
<dbReference type="PANTHER" id="PTHR12952">
    <property type="entry name" value="SYS1"/>
    <property type="match status" value="1"/>
</dbReference>
<evidence type="ECO:0000256" key="10">
    <source>
        <dbReference type="SAM" id="Phobius"/>
    </source>
</evidence>
<dbReference type="GO" id="GO:0034067">
    <property type="term" value="P:protein localization to Golgi apparatus"/>
    <property type="evidence" value="ECO:0007669"/>
    <property type="project" value="TreeGrafter"/>
</dbReference>
<evidence type="ECO:0000256" key="9">
    <source>
        <dbReference type="SAM" id="MobiDB-lite"/>
    </source>
</evidence>